<dbReference type="GO" id="GO:0005102">
    <property type="term" value="F:signaling receptor binding"/>
    <property type="evidence" value="ECO:0007669"/>
    <property type="project" value="TreeGrafter"/>
</dbReference>
<evidence type="ECO:0000313" key="6">
    <source>
        <dbReference type="Proteomes" id="UP001142489"/>
    </source>
</evidence>
<dbReference type="GO" id="GO:0047496">
    <property type="term" value="P:vesicle transport along microtubule"/>
    <property type="evidence" value="ECO:0007669"/>
    <property type="project" value="TreeGrafter"/>
</dbReference>
<evidence type="ECO:0000313" key="5">
    <source>
        <dbReference type="EMBL" id="KAJ7313610.1"/>
    </source>
</evidence>
<dbReference type="Pfam" id="PF04849">
    <property type="entry name" value="HAP1_N"/>
    <property type="match status" value="1"/>
</dbReference>
<dbReference type="PANTHER" id="PTHR15751:SF14">
    <property type="entry name" value="HUNTINGTIN-ASSOCIATED PROTEIN 1"/>
    <property type="match status" value="1"/>
</dbReference>
<keyword evidence="6" id="KW-1185">Reference proteome</keyword>
<dbReference type="OrthoDB" id="10067624at2759"/>
<keyword evidence="3" id="KW-0496">Mitochondrion</keyword>
<sequence length="108" mass="12365">MPKTGQPFPAYSGRWPPARRWEGEAFPVADLCNSANVPEVEIISLLEEQLPLYQLRADKVFGYDHDDWIQTPLVPSDVAGHLTPQQTKETLEYFWQSLDLIGVKRKLL</sequence>
<organism evidence="5 6">
    <name type="scientific">Phrynocephalus forsythii</name>
    <dbReference type="NCBI Taxonomy" id="171643"/>
    <lineage>
        <taxon>Eukaryota</taxon>
        <taxon>Metazoa</taxon>
        <taxon>Chordata</taxon>
        <taxon>Craniata</taxon>
        <taxon>Vertebrata</taxon>
        <taxon>Euteleostomi</taxon>
        <taxon>Lepidosauria</taxon>
        <taxon>Squamata</taxon>
        <taxon>Bifurcata</taxon>
        <taxon>Unidentata</taxon>
        <taxon>Episquamata</taxon>
        <taxon>Toxicofera</taxon>
        <taxon>Iguania</taxon>
        <taxon>Acrodonta</taxon>
        <taxon>Agamidae</taxon>
        <taxon>Agaminae</taxon>
        <taxon>Phrynocephalus</taxon>
    </lineage>
</organism>
<comment type="caution">
    <text evidence="5">The sequence shown here is derived from an EMBL/GenBank/DDBJ whole genome shotgun (WGS) entry which is preliminary data.</text>
</comment>
<dbReference type="GO" id="GO:0030425">
    <property type="term" value="C:dendrite"/>
    <property type="evidence" value="ECO:0007669"/>
    <property type="project" value="TreeGrafter"/>
</dbReference>
<dbReference type="GO" id="GO:0017022">
    <property type="term" value="F:myosin binding"/>
    <property type="evidence" value="ECO:0007669"/>
    <property type="project" value="TreeGrafter"/>
</dbReference>
<reference evidence="5" key="1">
    <citation type="journal article" date="2023" name="DNA Res.">
        <title>Chromosome-level genome assembly of Phrynocephalus forsythii using third-generation DNA sequencing and Hi-C analysis.</title>
        <authorList>
            <person name="Qi Y."/>
            <person name="Zhao W."/>
            <person name="Zhao Y."/>
            <person name="Niu C."/>
            <person name="Cao S."/>
            <person name="Zhang Y."/>
        </authorList>
    </citation>
    <scope>NUCLEOTIDE SEQUENCE</scope>
    <source>
        <tissue evidence="5">Muscle</tissue>
    </source>
</reference>
<dbReference type="GO" id="GO:0031410">
    <property type="term" value="C:cytoplasmic vesicle"/>
    <property type="evidence" value="ECO:0007669"/>
    <property type="project" value="TreeGrafter"/>
</dbReference>
<accession>A0A9Q0XGB9</accession>
<dbReference type="GO" id="GO:0005739">
    <property type="term" value="C:mitochondrion"/>
    <property type="evidence" value="ECO:0007669"/>
    <property type="project" value="UniProtKB-SubCell"/>
</dbReference>
<dbReference type="GO" id="GO:0048011">
    <property type="term" value="P:neurotrophin TRK receptor signaling pathway"/>
    <property type="evidence" value="ECO:0007669"/>
    <property type="project" value="TreeGrafter"/>
</dbReference>
<protein>
    <recommendedName>
        <fullName evidence="4">HAP1 N-terminal domain-containing protein</fullName>
    </recommendedName>
</protein>
<dbReference type="GO" id="GO:0006605">
    <property type="term" value="P:protein targeting"/>
    <property type="evidence" value="ECO:0007669"/>
    <property type="project" value="TreeGrafter"/>
</dbReference>
<dbReference type="InterPro" id="IPR051946">
    <property type="entry name" value="Intracell_Traff-Reg"/>
</dbReference>
<dbReference type="PANTHER" id="PTHR15751">
    <property type="entry name" value="TRAFFICKING KINESIN-BINDING PROTEIN"/>
    <property type="match status" value="1"/>
</dbReference>
<gene>
    <name evidence="5" type="ORF">JRQ81_005150</name>
</gene>
<evidence type="ECO:0000256" key="2">
    <source>
        <dbReference type="ARBA" id="ARBA00023054"/>
    </source>
</evidence>
<evidence type="ECO:0000256" key="1">
    <source>
        <dbReference type="ARBA" id="ARBA00004173"/>
    </source>
</evidence>
<keyword evidence="2" id="KW-0175">Coiled coil</keyword>
<proteinExistence type="predicted"/>
<comment type="subcellular location">
    <subcellularLocation>
        <location evidence="1">Mitochondrion</location>
    </subcellularLocation>
</comment>
<dbReference type="EMBL" id="JAPFRF010000012">
    <property type="protein sequence ID" value="KAJ7313610.1"/>
    <property type="molecule type" value="Genomic_DNA"/>
</dbReference>
<name>A0A9Q0XGB9_9SAUR</name>
<dbReference type="AlphaFoldDB" id="A0A9Q0XGB9"/>
<evidence type="ECO:0000259" key="4">
    <source>
        <dbReference type="Pfam" id="PF04849"/>
    </source>
</evidence>
<dbReference type="GO" id="GO:1904115">
    <property type="term" value="C:axon cytoplasm"/>
    <property type="evidence" value="ECO:0007669"/>
    <property type="project" value="GOC"/>
</dbReference>
<dbReference type="GO" id="GO:0048311">
    <property type="term" value="P:mitochondrion distribution"/>
    <property type="evidence" value="ECO:0007669"/>
    <property type="project" value="TreeGrafter"/>
</dbReference>
<dbReference type="GO" id="GO:0098957">
    <property type="term" value="P:anterograde axonal transport of mitochondrion"/>
    <property type="evidence" value="ECO:0007669"/>
    <property type="project" value="TreeGrafter"/>
</dbReference>
<feature type="domain" description="HAP1 N-terminal" evidence="4">
    <location>
        <begin position="47"/>
        <end position="95"/>
    </location>
</feature>
<dbReference type="GO" id="GO:0022008">
    <property type="term" value="P:neurogenesis"/>
    <property type="evidence" value="ECO:0007669"/>
    <property type="project" value="TreeGrafter"/>
</dbReference>
<dbReference type="InterPro" id="IPR006933">
    <property type="entry name" value="HAP1_N"/>
</dbReference>
<dbReference type="Proteomes" id="UP001142489">
    <property type="component" value="Unassembled WGS sequence"/>
</dbReference>
<evidence type="ECO:0000256" key="3">
    <source>
        <dbReference type="ARBA" id="ARBA00023128"/>
    </source>
</evidence>